<name>A0ABP8RNH2_9PSEU</name>
<evidence type="ECO:0000313" key="1">
    <source>
        <dbReference type="EMBL" id="GAA4542168.1"/>
    </source>
</evidence>
<dbReference type="EMBL" id="BAABGT010000025">
    <property type="protein sequence ID" value="GAA4542168.1"/>
    <property type="molecule type" value="Genomic_DNA"/>
</dbReference>
<sequence length="242" mass="24909">MTPQGVLPLVTEAARAAVAPEGAPGWFTTQVEDGVALRTVARRWSQAAEPPARLARTAGGAALYAARIALAAHGRRAVVTTPGTPGLIAVVRPGVAAAPRPAERAAYAVLRHGPHPTVRLRPRAVVPHVRRAAEAEGAWLGVVELRPGATLGPHWRTDREPVGESVTVLLDVPGESPWVEVQAGQAIQAVVLTAGAAGLHAAVLAAPADPAVLRRRLTGPGAAVCGRTVAVLVVGDPVPRRD</sequence>
<proteinExistence type="predicted"/>
<dbReference type="Proteomes" id="UP001501598">
    <property type="component" value="Unassembled WGS sequence"/>
</dbReference>
<keyword evidence="2" id="KW-1185">Reference proteome</keyword>
<comment type="caution">
    <text evidence="1">The sequence shown here is derived from an EMBL/GenBank/DDBJ whole genome shotgun (WGS) entry which is preliminary data.</text>
</comment>
<reference evidence="2" key="1">
    <citation type="journal article" date="2019" name="Int. J. Syst. Evol. Microbiol.">
        <title>The Global Catalogue of Microorganisms (GCM) 10K type strain sequencing project: providing services to taxonomists for standard genome sequencing and annotation.</title>
        <authorList>
            <consortium name="The Broad Institute Genomics Platform"/>
            <consortium name="The Broad Institute Genome Sequencing Center for Infectious Disease"/>
            <person name="Wu L."/>
            <person name="Ma J."/>
        </authorList>
    </citation>
    <scope>NUCLEOTIDE SEQUENCE [LARGE SCALE GENOMIC DNA]</scope>
    <source>
        <strain evidence="2">JCM 17906</strain>
    </source>
</reference>
<organism evidence="1 2">
    <name type="scientific">Pseudonocardia xishanensis</name>
    <dbReference type="NCBI Taxonomy" id="630995"/>
    <lineage>
        <taxon>Bacteria</taxon>
        <taxon>Bacillati</taxon>
        <taxon>Actinomycetota</taxon>
        <taxon>Actinomycetes</taxon>
        <taxon>Pseudonocardiales</taxon>
        <taxon>Pseudonocardiaceae</taxon>
        <taxon>Pseudonocardia</taxon>
    </lineage>
</organism>
<gene>
    <name evidence="1" type="ORF">GCM10023175_17100</name>
</gene>
<protein>
    <submittedName>
        <fullName evidence="1">Uncharacterized protein</fullName>
    </submittedName>
</protein>
<evidence type="ECO:0000313" key="2">
    <source>
        <dbReference type="Proteomes" id="UP001501598"/>
    </source>
</evidence>
<accession>A0ABP8RNH2</accession>